<keyword evidence="3" id="KW-1185">Reference proteome</keyword>
<dbReference type="STRING" id="763034.HMPREF9446_01285"/>
<sequence length="52" mass="5571">MALRPCPFQEFLGATGEEALLPVPDKPEITAAFLPGGQAGQNTPHEIIPRLM</sequence>
<organism evidence="2 3">
    <name type="scientific">Bacteroides fluxus YIT 12057</name>
    <dbReference type="NCBI Taxonomy" id="763034"/>
    <lineage>
        <taxon>Bacteria</taxon>
        <taxon>Pseudomonadati</taxon>
        <taxon>Bacteroidota</taxon>
        <taxon>Bacteroidia</taxon>
        <taxon>Bacteroidales</taxon>
        <taxon>Bacteroidaceae</taxon>
        <taxon>Bacteroides</taxon>
    </lineage>
</organism>
<evidence type="ECO:0000313" key="3">
    <source>
        <dbReference type="Proteomes" id="UP000003416"/>
    </source>
</evidence>
<accession>F3PRD5</accession>
<dbReference type="EMBL" id="AFBN01000022">
    <property type="protein sequence ID" value="EGF58483.1"/>
    <property type="molecule type" value="Genomic_DNA"/>
</dbReference>
<dbReference type="Proteomes" id="UP000003416">
    <property type="component" value="Unassembled WGS sequence"/>
</dbReference>
<dbReference type="HOGENOM" id="CLU_3076686_0_0_10"/>
<comment type="caution">
    <text evidence="2">The sequence shown here is derived from an EMBL/GenBank/DDBJ whole genome shotgun (WGS) entry which is preliminary data.</text>
</comment>
<reference evidence="2 3" key="1">
    <citation type="submission" date="2011-02" db="EMBL/GenBank/DDBJ databases">
        <authorList>
            <person name="Weinstock G."/>
            <person name="Sodergren E."/>
            <person name="Clifton S."/>
            <person name="Fulton L."/>
            <person name="Fulton B."/>
            <person name="Courtney L."/>
            <person name="Fronick C."/>
            <person name="Harrison M."/>
            <person name="Strong C."/>
            <person name="Farmer C."/>
            <person name="Delahaunty K."/>
            <person name="Markovic C."/>
            <person name="Hall O."/>
            <person name="Minx P."/>
            <person name="Tomlinson C."/>
            <person name="Mitreva M."/>
            <person name="Hou S."/>
            <person name="Chen J."/>
            <person name="Wollam A."/>
            <person name="Pepin K.H."/>
            <person name="Johnson M."/>
            <person name="Bhonagiri V."/>
            <person name="Zhang X."/>
            <person name="Suruliraj S."/>
            <person name="Warren W."/>
            <person name="Chinwalla A."/>
            <person name="Mardis E.R."/>
            <person name="Wilson R.K."/>
        </authorList>
    </citation>
    <scope>NUCLEOTIDE SEQUENCE [LARGE SCALE GENOMIC DNA]</scope>
    <source>
        <strain evidence="2 3">YIT 12057</strain>
    </source>
</reference>
<evidence type="ECO:0000256" key="1">
    <source>
        <dbReference type="SAM" id="MobiDB-lite"/>
    </source>
</evidence>
<name>F3PRD5_9BACE</name>
<proteinExistence type="predicted"/>
<dbReference type="AlphaFoldDB" id="F3PRD5"/>
<feature type="region of interest" description="Disordered" evidence="1">
    <location>
        <begin position="33"/>
        <end position="52"/>
    </location>
</feature>
<evidence type="ECO:0000313" key="2">
    <source>
        <dbReference type="EMBL" id="EGF58483.1"/>
    </source>
</evidence>
<gene>
    <name evidence="2" type="ORF">HMPREF9446_01285</name>
</gene>
<protein>
    <submittedName>
        <fullName evidence="2">Uncharacterized protein</fullName>
    </submittedName>
</protein>